<protein>
    <recommendedName>
        <fullName evidence="3">HEAT repeat-containing PBS lyase</fullName>
    </recommendedName>
</protein>
<dbReference type="Gene3D" id="1.25.10.10">
    <property type="entry name" value="Leucine-rich Repeat Variant"/>
    <property type="match status" value="3"/>
</dbReference>
<dbReference type="SUPFAM" id="SSF48371">
    <property type="entry name" value="ARM repeat"/>
    <property type="match status" value="1"/>
</dbReference>
<organism evidence="1 2">
    <name type="scientific">Dictyobacter vulcani</name>
    <dbReference type="NCBI Taxonomy" id="2607529"/>
    <lineage>
        <taxon>Bacteria</taxon>
        <taxon>Bacillati</taxon>
        <taxon>Chloroflexota</taxon>
        <taxon>Ktedonobacteria</taxon>
        <taxon>Ktedonobacterales</taxon>
        <taxon>Dictyobacteraceae</taxon>
        <taxon>Dictyobacter</taxon>
    </lineage>
</organism>
<evidence type="ECO:0000313" key="2">
    <source>
        <dbReference type="Proteomes" id="UP000326912"/>
    </source>
</evidence>
<dbReference type="AlphaFoldDB" id="A0A5J4KC06"/>
<evidence type="ECO:0000313" key="1">
    <source>
        <dbReference type="EMBL" id="GER86218.1"/>
    </source>
</evidence>
<accession>A0A5J4KC06</accession>
<dbReference type="InterPro" id="IPR016024">
    <property type="entry name" value="ARM-type_fold"/>
</dbReference>
<gene>
    <name evidence="1" type="ORF">KDW_03800</name>
</gene>
<dbReference type="InterPro" id="IPR011989">
    <property type="entry name" value="ARM-like"/>
</dbReference>
<proteinExistence type="predicted"/>
<evidence type="ECO:0008006" key="3">
    <source>
        <dbReference type="Google" id="ProtNLM"/>
    </source>
</evidence>
<name>A0A5J4KC06_9CHLR</name>
<keyword evidence="2" id="KW-1185">Reference proteome</keyword>
<dbReference type="RefSeq" id="WP_162004866.1">
    <property type="nucleotide sequence ID" value="NZ_BKZW01000001.1"/>
</dbReference>
<dbReference type="EMBL" id="BKZW01000001">
    <property type="protein sequence ID" value="GER86218.1"/>
    <property type="molecule type" value="Genomic_DNA"/>
</dbReference>
<reference evidence="1 2" key="1">
    <citation type="submission" date="2019-10" db="EMBL/GenBank/DDBJ databases">
        <title>Dictyobacter vulcani sp. nov., within the class Ktedonobacteria, isolated from soil of volcanic Mt. Zao.</title>
        <authorList>
            <person name="Zheng Y."/>
            <person name="Wang C.M."/>
            <person name="Sakai Y."/>
            <person name="Abe K."/>
            <person name="Yokota A."/>
            <person name="Yabe S."/>
        </authorList>
    </citation>
    <scope>NUCLEOTIDE SEQUENCE [LARGE SCALE GENOMIC DNA]</scope>
    <source>
        <strain evidence="1 2">W12</strain>
    </source>
</reference>
<sequence length="562" mass="63649">MQQESIQAALALLLGPQTEYRTRLRATRRLVKQGPAILPLVLSTFSNYPEITKPAWPWWPPQYEHTSRLLLHLSQKVQIPLADLLHHPILSDTPGPVLWTNVMEAASQIPEVDNEELLCQGLTTHWTSVRYAAAMALATRARTVKLHPSTRNQLYEHQQEHETFPVRLTASYALLNSGDPAGIEMLAHFLHIETPQEVRKAATFILATELPVELTTEQQEYLNLQLVPLLSDFDTDIAQHAAHALSKIATAHTLTILYPLLEMSNEHVQITILTLLEEIAQQHKVLRHQMRQHTLSRHLLPLLKSVHPTLRRQAFYTLAACGGEYVAAVLGTIVMNKDHPGQMEAVECLRFFHGALRAPLRGHIVRWLLRILTIQNEELQITALDSLAQLLWQAQHNGREQAWQEIRHEVTTDKNMFKLFHASSPVLRQRSLELLAILGDFLITTPDLQSYCHNLLLSDSDSGVRACVAYVCGRTAARWAMTTLLQALLDPDEHVAYTALHALTEIATVEDSIVVYALAELSRLYEDEQKTTGNLGREARNILKQWQKADAEKAYKMLHCLD</sequence>
<dbReference type="Proteomes" id="UP000326912">
    <property type="component" value="Unassembled WGS sequence"/>
</dbReference>
<comment type="caution">
    <text evidence="1">The sequence shown here is derived from an EMBL/GenBank/DDBJ whole genome shotgun (WGS) entry which is preliminary data.</text>
</comment>